<keyword evidence="5" id="KW-0175">Coiled coil</keyword>
<feature type="compositionally biased region" description="Low complexity" evidence="6">
    <location>
        <begin position="37"/>
        <end position="46"/>
    </location>
</feature>
<reference evidence="9" key="1">
    <citation type="submission" date="2021-01" db="EMBL/GenBank/DDBJ databases">
        <authorList>
            <person name="Corre E."/>
            <person name="Pelletier E."/>
            <person name="Niang G."/>
            <person name="Scheremetjew M."/>
            <person name="Finn R."/>
            <person name="Kale V."/>
            <person name="Holt S."/>
            <person name="Cochrane G."/>
            <person name="Meng A."/>
            <person name="Brown T."/>
            <person name="Cohen L."/>
        </authorList>
    </citation>
    <scope>NUCLEOTIDE SEQUENCE</scope>
    <source>
        <strain evidence="9">10249 10 AB</strain>
    </source>
</reference>
<evidence type="ECO:0000256" key="3">
    <source>
        <dbReference type="ARBA" id="ARBA00022989"/>
    </source>
</evidence>
<feature type="compositionally biased region" description="Acidic residues" evidence="6">
    <location>
        <begin position="106"/>
        <end position="115"/>
    </location>
</feature>
<feature type="coiled-coil region" evidence="5">
    <location>
        <begin position="1136"/>
        <end position="1170"/>
    </location>
</feature>
<feature type="region of interest" description="Disordered" evidence="6">
    <location>
        <begin position="417"/>
        <end position="494"/>
    </location>
</feature>
<evidence type="ECO:0000256" key="2">
    <source>
        <dbReference type="ARBA" id="ARBA00022692"/>
    </source>
</evidence>
<dbReference type="PANTHER" id="PTHR47666">
    <property type="entry name" value="PROTEIN VASCULAR ASSOCIATED DEATH 1, CHLOROPLASTIC"/>
    <property type="match status" value="1"/>
</dbReference>
<proteinExistence type="predicted"/>
<evidence type="ECO:0000256" key="7">
    <source>
        <dbReference type="SAM" id="Phobius"/>
    </source>
</evidence>
<feature type="compositionally biased region" description="Low complexity" evidence="6">
    <location>
        <begin position="417"/>
        <end position="443"/>
    </location>
</feature>
<feature type="compositionally biased region" description="Polar residues" evidence="6">
    <location>
        <begin position="155"/>
        <end position="164"/>
    </location>
</feature>
<dbReference type="PANTHER" id="PTHR47666:SF1">
    <property type="entry name" value="PROTEIN VASCULAR ASSOCIATED DEATH 1, CHLOROPLASTIC"/>
    <property type="match status" value="1"/>
</dbReference>
<feature type="compositionally biased region" description="Low complexity" evidence="6">
    <location>
        <begin position="553"/>
        <end position="574"/>
    </location>
</feature>
<dbReference type="GO" id="GO:0016020">
    <property type="term" value="C:membrane"/>
    <property type="evidence" value="ECO:0007669"/>
    <property type="project" value="UniProtKB-SubCell"/>
</dbReference>
<organism evidence="9">
    <name type="scientific">Pseudo-nitzschia australis</name>
    <dbReference type="NCBI Taxonomy" id="44445"/>
    <lineage>
        <taxon>Eukaryota</taxon>
        <taxon>Sar</taxon>
        <taxon>Stramenopiles</taxon>
        <taxon>Ochrophyta</taxon>
        <taxon>Bacillariophyta</taxon>
        <taxon>Bacillariophyceae</taxon>
        <taxon>Bacillariophycidae</taxon>
        <taxon>Bacillariales</taxon>
        <taxon>Bacillariaceae</taxon>
        <taxon>Pseudo-nitzschia</taxon>
    </lineage>
</organism>
<evidence type="ECO:0000256" key="6">
    <source>
        <dbReference type="SAM" id="MobiDB-lite"/>
    </source>
</evidence>
<protein>
    <recommendedName>
        <fullName evidence="8">VASt domain-containing protein</fullName>
    </recommendedName>
</protein>
<dbReference type="Pfam" id="PF16016">
    <property type="entry name" value="VASt"/>
    <property type="match status" value="1"/>
</dbReference>
<feature type="compositionally biased region" description="Low complexity" evidence="6">
    <location>
        <begin position="477"/>
        <end position="486"/>
    </location>
</feature>
<keyword evidence="2 7" id="KW-0812">Transmembrane</keyword>
<dbReference type="InterPro" id="IPR011993">
    <property type="entry name" value="PH-like_dom_sf"/>
</dbReference>
<feature type="region of interest" description="Disordered" evidence="6">
    <location>
        <begin position="1"/>
        <end position="125"/>
    </location>
</feature>
<keyword evidence="4 7" id="KW-0472">Membrane</keyword>
<feature type="region of interest" description="Disordered" evidence="6">
    <location>
        <begin position="1059"/>
        <end position="1078"/>
    </location>
</feature>
<feature type="domain" description="VASt" evidence="8">
    <location>
        <begin position="800"/>
        <end position="1004"/>
    </location>
</feature>
<dbReference type="Gene3D" id="2.30.29.30">
    <property type="entry name" value="Pleckstrin-homology domain (PH domain)/Phosphotyrosine-binding domain (PTB)"/>
    <property type="match status" value="1"/>
</dbReference>
<dbReference type="EMBL" id="HBIX01014748">
    <property type="protein sequence ID" value="CAE0718031.1"/>
    <property type="molecule type" value="Transcribed_RNA"/>
</dbReference>
<dbReference type="PROSITE" id="PS51778">
    <property type="entry name" value="VAST"/>
    <property type="match status" value="1"/>
</dbReference>
<evidence type="ECO:0000256" key="5">
    <source>
        <dbReference type="SAM" id="Coils"/>
    </source>
</evidence>
<comment type="subcellular location">
    <subcellularLocation>
        <location evidence="1">Membrane</location>
    </subcellularLocation>
</comment>
<feature type="compositionally biased region" description="Low complexity" evidence="6">
    <location>
        <begin position="74"/>
        <end position="85"/>
    </location>
</feature>
<name>A0A7S4AKB7_9STRA</name>
<dbReference type="InterPro" id="IPR031968">
    <property type="entry name" value="VASt"/>
</dbReference>
<accession>A0A7S4AKB7</accession>
<sequence length="1188" mass="130212">MAPSPSPMEGRGGEVTGGTKPDEDYNLSHDNPTCDGQQQQIATQPQEQEEAGTKRMEEAEDEDTTTNSGAAIATTDVSSSPDSTTAISTPVQNIDDNDDNHRDVIDDVDDNDGDNDDKGLVTPVRRLDLPQGFSVGGTVDFTKTIDKDNEEDQHPTTPVVTSISAPDLNADTLMPTASARRTTSTTPPKPRITRTPTISLAFRSNKPAGNDDDNYNDIDTPRSSRHYFNVNVSNDVGNNANANANQDARSFTANSSPAPTITSKSKASMTQTLADLFGGPNAITSTTVAVSAAGNGKTSRNSQAAQHDYTLVGDSPYETTYDPRSPYYYNRIFGQLYITTVSVMFRGKTFGPIGAIPYERRLLLPFVEVSSIEAYRTTSLKIFMDDGEQYVFKSFVDREAVVTLLKRTHNRCCENANNANANHQIGNGRNSRSKSNSPNSSSPFLLEENRTPYTATPTNNDSDNENGNGNGVRRRSLSVPSSLRGSKTARTMPNRNSVVFEDDSAFAVIATPEVGTGNESEYENESLDYTKMPTTSARNSERMPIKSLRLSMSGDGNSNANNRGNRNANANGGNVTAGPRRLFDRGNNRVRPSETTSSAASLMSPPRTTISKRRQPKTPMVLANDGSQIRTKHNTITNNNDGQRLLPLPLQKLKINTSGTVAATIPSIPTVPSLNTPEPRANKNFILLGDETSSESSIPAPGIIPGAPKAATSMSTPTSTSISGKNIQVAFTPRIDEDADVDGNAPFTPIAGFAHATDKINAAVRLNEVDGKISRIAKKVAEDYRSKQLWLAATTQKENEEWKVAMETTKLVDCTLNDWFDLFFSDDAAFSLARYQLEEIGDRDVQFDSWRRKPMQEMDDEDDDGIPELEREIKYIHPINGLGSMIGPSEAETFRRQSLKRYSRCGAVLKNVTTVGKSVPMGDCFRVEDKWIIERHDHKHNNDSDHEHQQDQCTCTLTLSVSFRIVFVKRTMFKSLIQKNTNSETKRWFAGYQAMIQRALSSEEHRERIQLRLRQRNESLAPKAGASEKRAIHTSKAITPSSPSLASVDVSIMTTENSNSKAKNNFETDDTTSASTVNRVPIPDKKSIAIATAHNNKNWLEGLSSPISIAWTPVPFLLATLLTLLVMIFASLWFRVALISADLSAVEEQLEDLKQQNTLLLKEIERMISAVNVNMGATTTEAAADALD</sequence>
<evidence type="ECO:0000256" key="1">
    <source>
        <dbReference type="ARBA" id="ARBA00004370"/>
    </source>
</evidence>
<feature type="region of interest" description="Disordered" evidence="6">
    <location>
        <begin position="550"/>
        <end position="614"/>
    </location>
</feature>
<gene>
    <name evidence="9" type="ORF">PAUS00366_LOCUS10784</name>
</gene>
<evidence type="ECO:0000313" key="9">
    <source>
        <dbReference type="EMBL" id="CAE0718031.1"/>
    </source>
</evidence>
<feature type="region of interest" description="Disordered" evidence="6">
    <location>
        <begin position="145"/>
        <end position="170"/>
    </location>
</feature>
<dbReference type="AlphaFoldDB" id="A0A7S4AKB7"/>
<evidence type="ECO:0000259" key="8">
    <source>
        <dbReference type="PROSITE" id="PS51778"/>
    </source>
</evidence>
<feature type="compositionally biased region" description="Polar residues" evidence="6">
    <location>
        <begin position="593"/>
        <end position="609"/>
    </location>
</feature>
<keyword evidence="3 7" id="KW-1133">Transmembrane helix</keyword>
<evidence type="ECO:0000256" key="4">
    <source>
        <dbReference type="ARBA" id="ARBA00023136"/>
    </source>
</evidence>
<feature type="transmembrane region" description="Helical" evidence="7">
    <location>
        <begin position="1114"/>
        <end position="1134"/>
    </location>
</feature>